<keyword evidence="2" id="KW-1185">Reference proteome</keyword>
<reference evidence="1 2" key="1">
    <citation type="submission" date="2019-09" db="EMBL/GenBank/DDBJ databases">
        <title>A chromosome-level genome assembly of the Chinese tupelo Nyssa sinensis.</title>
        <authorList>
            <person name="Yang X."/>
            <person name="Kang M."/>
            <person name="Yang Y."/>
            <person name="Xiong H."/>
            <person name="Wang M."/>
            <person name="Zhang Z."/>
            <person name="Wang Z."/>
            <person name="Wu H."/>
            <person name="Ma T."/>
            <person name="Liu J."/>
            <person name="Xi Z."/>
        </authorList>
    </citation>
    <scope>NUCLEOTIDE SEQUENCE [LARGE SCALE GENOMIC DNA]</scope>
    <source>
        <strain evidence="1">J267</strain>
        <tissue evidence="1">Leaf</tissue>
    </source>
</reference>
<sequence length="76" mass="8835">MTSFPSPTTFQSLVFKFQFHCTVVSAGPLRDNHIRFSLTIQHLQLNRLVLCPVLITIPLSDTSKRWPEVETNRYFI</sequence>
<organism evidence="1 2">
    <name type="scientific">Nyssa sinensis</name>
    <dbReference type="NCBI Taxonomy" id="561372"/>
    <lineage>
        <taxon>Eukaryota</taxon>
        <taxon>Viridiplantae</taxon>
        <taxon>Streptophyta</taxon>
        <taxon>Embryophyta</taxon>
        <taxon>Tracheophyta</taxon>
        <taxon>Spermatophyta</taxon>
        <taxon>Magnoliopsida</taxon>
        <taxon>eudicotyledons</taxon>
        <taxon>Gunneridae</taxon>
        <taxon>Pentapetalae</taxon>
        <taxon>asterids</taxon>
        <taxon>Cornales</taxon>
        <taxon>Nyssaceae</taxon>
        <taxon>Nyssa</taxon>
    </lineage>
</organism>
<protein>
    <submittedName>
        <fullName evidence="1">Uncharacterized protein</fullName>
    </submittedName>
</protein>
<proteinExistence type="predicted"/>
<name>A0A5J4ZPV9_9ASTE</name>
<gene>
    <name evidence="1" type="ORF">F0562_013347</name>
</gene>
<evidence type="ECO:0000313" key="2">
    <source>
        <dbReference type="Proteomes" id="UP000325577"/>
    </source>
</evidence>
<dbReference type="EMBL" id="CM018049">
    <property type="protein sequence ID" value="KAA8519091.1"/>
    <property type="molecule type" value="Genomic_DNA"/>
</dbReference>
<evidence type="ECO:0000313" key="1">
    <source>
        <dbReference type="EMBL" id="KAA8519091.1"/>
    </source>
</evidence>
<dbReference type="AlphaFoldDB" id="A0A5J4ZPV9"/>
<dbReference type="Proteomes" id="UP000325577">
    <property type="component" value="Linkage Group LG6"/>
</dbReference>
<accession>A0A5J4ZPV9</accession>